<accession>A0ABW0LQL6</accession>
<comment type="caution">
    <text evidence="2">The sequence shown here is derived from an EMBL/GenBank/DDBJ whole genome shotgun (WGS) entry which is preliminary data.</text>
</comment>
<reference evidence="3" key="1">
    <citation type="journal article" date="2019" name="Int. J. Syst. Evol. Microbiol.">
        <title>The Global Catalogue of Microorganisms (GCM) 10K type strain sequencing project: providing services to taxonomists for standard genome sequencing and annotation.</title>
        <authorList>
            <consortium name="The Broad Institute Genomics Platform"/>
            <consortium name="The Broad Institute Genome Sequencing Center for Infectious Disease"/>
            <person name="Wu L."/>
            <person name="Ma J."/>
        </authorList>
    </citation>
    <scope>NUCLEOTIDE SEQUENCE [LARGE SCALE GENOMIC DNA]</scope>
    <source>
        <strain evidence="3">CCUG 57113</strain>
    </source>
</reference>
<dbReference type="Gene3D" id="3.40.50.300">
    <property type="entry name" value="P-loop containing nucleotide triphosphate hydrolases"/>
    <property type="match status" value="1"/>
</dbReference>
<dbReference type="GO" id="GO:0005524">
    <property type="term" value="F:ATP binding"/>
    <property type="evidence" value="ECO:0007669"/>
    <property type="project" value="UniProtKB-KW"/>
</dbReference>
<protein>
    <submittedName>
        <fullName evidence="2">ATP-binding domain-containing protein</fullName>
    </submittedName>
</protein>
<name>A0ABW0LQL6_9BACL</name>
<dbReference type="Pfam" id="PF13538">
    <property type="entry name" value="UvrD_C_2"/>
    <property type="match status" value="1"/>
</dbReference>
<dbReference type="Proteomes" id="UP001596105">
    <property type="component" value="Unassembled WGS sequence"/>
</dbReference>
<evidence type="ECO:0000259" key="1">
    <source>
        <dbReference type="Pfam" id="PF13538"/>
    </source>
</evidence>
<dbReference type="InterPro" id="IPR027785">
    <property type="entry name" value="UvrD-like_helicase_C"/>
</dbReference>
<evidence type="ECO:0000313" key="3">
    <source>
        <dbReference type="Proteomes" id="UP001596105"/>
    </source>
</evidence>
<dbReference type="EMBL" id="JBHSMH010000007">
    <property type="protein sequence ID" value="MFC5468099.1"/>
    <property type="molecule type" value="Genomic_DNA"/>
</dbReference>
<evidence type="ECO:0000313" key="2">
    <source>
        <dbReference type="EMBL" id="MFC5468099.1"/>
    </source>
</evidence>
<keyword evidence="3" id="KW-1185">Reference proteome</keyword>
<organism evidence="2 3">
    <name type="scientific">Cohnella suwonensis</name>
    <dbReference type="NCBI Taxonomy" id="696072"/>
    <lineage>
        <taxon>Bacteria</taxon>
        <taxon>Bacillati</taxon>
        <taxon>Bacillota</taxon>
        <taxon>Bacilli</taxon>
        <taxon>Bacillales</taxon>
        <taxon>Paenibacillaceae</taxon>
        <taxon>Cohnella</taxon>
    </lineage>
</organism>
<dbReference type="SUPFAM" id="SSF52540">
    <property type="entry name" value="P-loop containing nucleoside triphosphate hydrolases"/>
    <property type="match status" value="1"/>
</dbReference>
<proteinExistence type="predicted"/>
<gene>
    <name evidence="2" type="ORF">ACFPPD_05155</name>
</gene>
<sequence length="126" mass="14010">MTLPCLAQLKAEGFDSVAVVTKTEAESREAYEALSTRGCGDSRLVTKETLTFEKGTAVIPAYLAKGVEFDAVLIYDASSQTYNRESERKLFYTACTRAMHRLLLYSTGEWSPFVRALDTSLYEAES</sequence>
<keyword evidence="2" id="KW-0067">ATP-binding</keyword>
<keyword evidence="2" id="KW-0547">Nucleotide-binding</keyword>
<feature type="domain" description="UvrD-like helicase C-terminal" evidence="1">
    <location>
        <begin position="61"/>
        <end position="105"/>
    </location>
</feature>
<dbReference type="InterPro" id="IPR027417">
    <property type="entry name" value="P-loop_NTPase"/>
</dbReference>